<gene>
    <name evidence="1" type="ORF">HNP25_003757</name>
</gene>
<evidence type="ECO:0000313" key="2">
    <source>
        <dbReference type="Proteomes" id="UP000524404"/>
    </source>
</evidence>
<reference evidence="1 2" key="1">
    <citation type="submission" date="2020-08" db="EMBL/GenBank/DDBJ databases">
        <title>Functional genomics of gut bacteria from endangered species of beetles.</title>
        <authorList>
            <person name="Carlos-Shanley C."/>
        </authorList>
    </citation>
    <scope>NUCLEOTIDE SEQUENCE [LARGE SCALE GENOMIC DNA]</scope>
    <source>
        <strain evidence="1 2">S00070</strain>
    </source>
</reference>
<protein>
    <submittedName>
        <fullName evidence="1">Uncharacterized protein</fullName>
    </submittedName>
</protein>
<dbReference type="Proteomes" id="UP000524404">
    <property type="component" value="Unassembled WGS sequence"/>
</dbReference>
<sequence>MKVEKLSQLEIKFETADILPPPFSHQILLTLDFKENFIDTKFEIAYTYRDELTDEEILEEGFTGNEDLAWAGELSKAWEAPILKLIGQTSEKFNTKALEEEQNFLEISINQKIKGNPVNQDVWEYLLQELTQAVYETYGKEAPFQLVFKKIEKDKSTSTFELNLHYTDRKVLASTTTNGIEESKNLSWEEASDLLQHIFIGDFITDKAQKAEPKTVGKFISIGDGFWYEFTKSLKNPNGNRAYIVDLYQKFEAYL</sequence>
<organism evidence="1 2">
    <name type="scientific">Arcicella rosea</name>
    <dbReference type="NCBI Taxonomy" id="502909"/>
    <lineage>
        <taxon>Bacteria</taxon>
        <taxon>Pseudomonadati</taxon>
        <taxon>Bacteroidota</taxon>
        <taxon>Cytophagia</taxon>
        <taxon>Cytophagales</taxon>
        <taxon>Flectobacillaceae</taxon>
        <taxon>Arcicella</taxon>
    </lineage>
</organism>
<comment type="caution">
    <text evidence="1">The sequence shown here is derived from an EMBL/GenBank/DDBJ whole genome shotgun (WGS) entry which is preliminary data.</text>
</comment>
<dbReference type="EMBL" id="JACHKT010000035">
    <property type="protein sequence ID" value="MBB6005086.1"/>
    <property type="molecule type" value="Genomic_DNA"/>
</dbReference>
<keyword evidence="2" id="KW-1185">Reference proteome</keyword>
<accession>A0A841EQ93</accession>
<proteinExistence type="predicted"/>
<evidence type="ECO:0000313" key="1">
    <source>
        <dbReference type="EMBL" id="MBB6005086.1"/>
    </source>
</evidence>
<name>A0A841EQ93_9BACT</name>
<dbReference type="RefSeq" id="WP_184136591.1">
    <property type="nucleotide sequence ID" value="NZ_JACHKT010000035.1"/>
</dbReference>
<dbReference type="AlphaFoldDB" id="A0A841EQ93"/>